<dbReference type="EMBL" id="BQKY01000013">
    <property type="protein sequence ID" value="GJN93351.1"/>
    <property type="molecule type" value="Genomic_DNA"/>
</dbReference>
<feature type="compositionally biased region" description="Basic and acidic residues" evidence="3">
    <location>
        <begin position="47"/>
        <end position="60"/>
    </location>
</feature>
<keyword evidence="1" id="KW-0808">Transferase</keyword>
<feature type="compositionally biased region" description="Basic residues" evidence="3">
    <location>
        <begin position="569"/>
        <end position="579"/>
    </location>
</feature>
<feature type="compositionally biased region" description="Low complexity" evidence="3">
    <location>
        <begin position="193"/>
        <end position="202"/>
    </location>
</feature>
<feature type="compositionally biased region" description="Basic residues" evidence="3">
    <location>
        <begin position="456"/>
        <end position="465"/>
    </location>
</feature>
<feature type="region of interest" description="Disordered" evidence="3">
    <location>
        <begin position="444"/>
        <end position="485"/>
    </location>
</feature>
<comment type="caution">
    <text evidence="5">The sequence shown here is derived from an EMBL/GenBank/DDBJ whole genome shotgun (WGS) entry which is preliminary data.</text>
</comment>
<feature type="region of interest" description="Disordered" evidence="3">
    <location>
        <begin position="1"/>
        <end position="144"/>
    </location>
</feature>
<evidence type="ECO:0000313" key="6">
    <source>
        <dbReference type="Proteomes" id="UP001342314"/>
    </source>
</evidence>
<evidence type="ECO:0000256" key="1">
    <source>
        <dbReference type="ARBA" id="ARBA00022679"/>
    </source>
</evidence>
<feature type="region of interest" description="Disordered" evidence="3">
    <location>
        <begin position="874"/>
        <end position="911"/>
    </location>
</feature>
<dbReference type="PROSITE" id="PS50127">
    <property type="entry name" value="UBC_2"/>
    <property type="match status" value="1"/>
</dbReference>
<feature type="compositionally biased region" description="Low complexity" evidence="3">
    <location>
        <begin position="86"/>
        <end position="112"/>
    </location>
</feature>
<dbReference type="AlphaFoldDB" id="A0AAV5GM35"/>
<reference evidence="5 6" key="1">
    <citation type="submission" date="2021-12" db="EMBL/GenBank/DDBJ databases">
        <title>High titer production of polyol ester of fatty acids by Rhodotorula paludigena BS15 towards product separation-free biomass refinery.</title>
        <authorList>
            <person name="Mano J."/>
            <person name="Ono H."/>
            <person name="Tanaka T."/>
            <person name="Naito K."/>
            <person name="Sushida H."/>
            <person name="Ike M."/>
            <person name="Tokuyasu K."/>
            <person name="Kitaoka M."/>
        </authorList>
    </citation>
    <scope>NUCLEOTIDE SEQUENCE [LARGE SCALE GENOMIC DNA]</scope>
    <source>
        <strain evidence="5 6">BS15</strain>
    </source>
</reference>
<evidence type="ECO:0000256" key="3">
    <source>
        <dbReference type="SAM" id="MobiDB-lite"/>
    </source>
</evidence>
<protein>
    <recommendedName>
        <fullName evidence="4">UBC core domain-containing protein</fullName>
    </recommendedName>
</protein>
<feature type="region of interest" description="Disordered" evidence="3">
    <location>
        <begin position="188"/>
        <end position="223"/>
    </location>
</feature>
<dbReference type="Gene3D" id="3.10.110.10">
    <property type="entry name" value="Ubiquitin Conjugating Enzyme"/>
    <property type="match status" value="1"/>
</dbReference>
<accession>A0AAV5GM35</accession>
<feature type="compositionally biased region" description="Low complexity" evidence="3">
    <location>
        <begin position="885"/>
        <end position="896"/>
    </location>
</feature>
<feature type="compositionally biased region" description="Basic and acidic residues" evidence="3">
    <location>
        <begin position="557"/>
        <end position="568"/>
    </location>
</feature>
<sequence length="939" mass="99935">MPPRRSARSTAGSKPAPRAAAASSSSSSSRTLDLTRSSASPEPHTAAAERERLNADEKLARALQDQEDDLARDADDGDGDGDVEVVDLASSDAGPSTSTAASSSRTAPAARRTSTRKRRLSSASLVLPAAAPAPPVEYADPDDPKKLLEEYRVLLRGEGGKCGKCGEAVDGKRGDTILASLDALYLTEHLQRPSSSTTSAPAPKKRRTTKPPTGTGAGTGYGSGAGAVAYGYGGYGGYGAVTNGTGYALDDGLDDDGGEGGLGYALDDAEDKFWAARGDVGMDDPAVQQQLDEELERVRKEWEEKNKEKLAAKKAAADAASASTSRADSLDLQYTRALSLLSSALPAPDAPTAQLYDFLPSPALAPLLQLSTLPDVLALLLRNDSVPEWQRRSAVYFAMLDVMQALGACEGTLGVLFGDRRAKRWSEGVGKWVDGTGDVRWERKAVQEDDEDAKGKGKSKGKGKGRATAASRKRKADEQKHEGKGEPVTAASLYSLLKKLTIQAEAFRRAATSGTFEDADVALVGICGDFATSGERFRALEGVWAERCGGGGGGRDSAVEKNGAEGRNGKSKGKGKGKGKAHEWSEQDWIRACGELAYQTAEIGVDGGGSDGGKTFLSHHYHREIASTASSRRPHNSFVHLAKELAVLSTSLPPGIWVRVDEARIDVIKCLIAGPEGSPYAHGLFEFDIFLPLQYPQVSPLCWLKTTGGNQCRFNPNLYAEGKVCLSLLGTWSGSPEEMWQPGKSTILQVLLSICSMILGTNYPFYNEPGFGAPRDDDRNKTYNKNCSLATTRWAMLDWVQGDKFKDSIWADVIASHFLLRRDNILSTISSWAAQDARMSSWTPSLNATAGTASLEPYRYGAYKYVPPVANGDAAKKGKGKGKGKAAQGAQGAQGAQEEKPAVPVGPPPRDLVKEVEEALDKLASWREEGWLAKLAAAA</sequence>
<dbReference type="InterPro" id="IPR016135">
    <property type="entry name" value="UBQ-conjugating_enzyme/RWD"/>
</dbReference>
<dbReference type="Proteomes" id="UP001342314">
    <property type="component" value="Unassembled WGS sequence"/>
</dbReference>
<dbReference type="GO" id="GO:0016740">
    <property type="term" value="F:transferase activity"/>
    <property type="evidence" value="ECO:0007669"/>
    <property type="project" value="UniProtKB-KW"/>
</dbReference>
<dbReference type="InterPro" id="IPR000608">
    <property type="entry name" value="UBC"/>
</dbReference>
<evidence type="ECO:0000259" key="4">
    <source>
        <dbReference type="PROSITE" id="PS50127"/>
    </source>
</evidence>
<feature type="compositionally biased region" description="Low complexity" evidence="3">
    <location>
        <begin position="121"/>
        <end position="130"/>
    </location>
</feature>
<feature type="compositionally biased region" description="Basic and acidic residues" evidence="3">
    <location>
        <begin position="475"/>
        <end position="485"/>
    </location>
</feature>
<keyword evidence="6" id="KW-1185">Reference proteome</keyword>
<proteinExistence type="predicted"/>
<feature type="domain" description="UBC core" evidence="4">
    <location>
        <begin position="636"/>
        <end position="796"/>
    </location>
</feature>
<dbReference type="Pfam" id="PF00179">
    <property type="entry name" value="UQ_con"/>
    <property type="match status" value="1"/>
</dbReference>
<organism evidence="5 6">
    <name type="scientific">Rhodotorula paludigena</name>
    <dbReference type="NCBI Taxonomy" id="86838"/>
    <lineage>
        <taxon>Eukaryota</taxon>
        <taxon>Fungi</taxon>
        <taxon>Dikarya</taxon>
        <taxon>Basidiomycota</taxon>
        <taxon>Pucciniomycotina</taxon>
        <taxon>Microbotryomycetes</taxon>
        <taxon>Sporidiobolales</taxon>
        <taxon>Sporidiobolaceae</taxon>
        <taxon>Rhodotorula</taxon>
    </lineage>
</organism>
<evidence type="ECO:0000256" key="2">
    <source>
        <dbReference type="ARBA" id="ARBA00022786"/>
    </source>
</evidence>
<feature type="region of interest" description="Disordered" evidence="3">
    <location>
        <begin position="549"/>
        <end position="582"/>
    </location>
</feature>
<evidence type="ECO:0000313" key="5">
    <source>
        <dbReference type="EMBL" id="GJN93351.1"/>
    </source>
</evidence>
<gene>
    <name evidence="5" type="ORF">Rhopal_006404-T1</name>
</gene>
<feature type="compositionally biased region" description="Low complexity" evidence="3">
    <location>
        <begin position="15"/>
        <end position="40"/>
    </location>
</feature>
<dbReference type="SMART" id="SM00212">
    <property type="entry name" value="UBCc"/>
    <property type="match status" value="1"/>
</dbReference>
<keyword evidence="2" id="KW-0833">Ubl conjugation pathway</keyword>
<feature type="compositionally biased region" description="Acidic residues" evidence="3">
    <location>
        <begin position="75"/>
        <end position="85"/>
    </location>
</feature>
<dbReference type="PANTHER" id="PTHR46116">
    <property type="entry name" value="(E3-INDEPENDENT) E2 UBIQUITIN-CONJUGATING ENZYME"/>
    <property type="match status" value="1"/>
</dbReference>
<dbReference type="CDD" id="cd23810">
    <property type="entry name" value="UBCc_BIRC6"/>
    <property type="match status" value="1"/>
</dbReference>
<name>A0AAV5GM35_9BASI</name>
<dbReference type="SUPFAM" id="SSF54495">
    <property type="entry name" value="UBC-like"/>
    <property type="match status" value="1"/>
</dbReference>